<comment type="caution">
    <text evidence="4">The sequence shown here is derived from an EMBL/GenBank/DDBJ whole genome shotgun (WGS) entry which is preliminary data.</text>
</comment>
<keyword evidence="2" id="KW-0812">Transmembrane</keyword>
<dbReference type="AlphaFoldDB" id="A0A8J3KPW5"/>
<feature type="signal peptide" evidence="3">
    <location>
        <begin position="1"/>
        <end position="24"/>
    </location>
</feature>
<evidence type="ECO:0008006" key="6">
    <source>
        <dbReference type="Google" id="ProtNLM"/>
    </source>
</evidence>
<dbReference type="RefSeq" id="WP_203690821.1">
    <property type="nucleotide sequence ID" value="NZ_BAAALC010000016.1"/>
</dbReference>
<sequence>MRRVVSVVCAALATVTLAGSPALAQVASSDVAVGLESTRVTLATLDPNANSMYKGDTGIGYVTVVIRSHNYGPENTTDTSVVKDITAPPGTVFRQLDEKYFAQWPGLCTVVVPHTRVRCKVNGSMWLDTYNGGSGGHTTEYYFVLKKKCVTPGRFRLDYAGDPKTSNNSVSIPLKVPGVTAADCKPKPKPSPTRAAASPKPAALASPSAALVSAAASPSATEPLAVSAEPSPQAVALASSNEESSGSGLLIGVAGALVGAALLAGWWRYARRKPTETV</sequence>
<evidence type="ECO:0000256" key="3">
    <source>
        <dbReference type="SAM" id="SignalP"/>
    </source>
</evidence>
<evidence type="ECO:0000313" key="5">
    <source>
        <dbReference type="Proteomes" id="UP000630887"/>
    </source>
</evidence>
<feature type="chain" id="PRO_5035300204" description="LPXTG-motif cell wall-anchored protein" evidence="3">
    <location>
        <begin position="25"/>
        <end position="278"/>
    </location>
</feature>
<protein>
    <recommendedName>
        <fullName evidence="6">LPXTG-motif cell wall-anchored protein</fullName>
    </recommendedName>
</protein>
<gene>
    <name evidence="4" type="ORF">Cco03nite_17300</name>
</gene>
<name>A0A8J3KPW5_9ACTN</name>
<evidence type="ECO:0000313" key="4">
    <source>
        <dbReference type="EMBL" id="GIG05030.1"/>
    </source>
</evidence>
<dbReference type="EMBL" id="BONI01000011">
    <property type="protein sequence ID" value="GIG05030.1"/>
    <property type="molecule type" value="Genomic_DNA"/>
</dbReference>
<dbReference type="Proteomes" id="UP000630887">
    <property type="component" value="Unassembled WGS sequence"/>
</dbReference>
<keyword evidence="3" id="KW-0732">Signal</keyword>
<feature type="region of interest" description="Disordered" evidence="1">
    <location>
        <begin position="181"/>
        <end position="200"/>
    </location>
</feature>
<evidence type="ECO:0000256" key="2">
    <source>
        <dbReference type="SAM" id="Phobius"/>
    </source>
</evidence>
<organism evidence="4 5">
    <name type="scientific">Catellatospora coxensis</name>
    <dbReference type="NCBI Taxonomy" id="310354"/>
    <lineage>
        <taxon>Bacteria</taxon>
        <taxon>Bacillati</taxon>
        <taxon>Actinomycetota</taxon>
        <taxon>Actinomycetes</taxon>
        <taxon>Micromonosporales</taxon>
        <taxon>Micromonosporaceae</taxon>
        <taxon>Catellatospora</taxon>
    </lineage>
</organism>
<evidence type="ECO:0000256" key="1">
    <source>
        <dbReference type="SAM" id="MobiDB-lite"/>
    </source>
</evidence>
<keyword evidence="2" id="KW-1133">Transmembrane helix</keyword>
<keyword evidence="5" id="KW-1185">Reference proteome</keyword>
<feature type="transmembrane region" description="Helical" evidence="2">
    <location>
        <begin position="248"/>
        <end position="267"/>
    </location>
</feature>
<keyword evidence="2" id="KW-0472">Membrane</keyword>
<accession>A0A8J3KPW5</accession>
<proteinExistence type="predicted"/>
<reference evidence="4 5" key="1">
    <citation type="submission" date="2021-01" db="EMBL/GenBank/DDBJ databases">
        <title>Whole genome shotgun sequence of Catellatospora coxensis NBRC 107359.</title>
        <authorList>
            <person name="Komaki H."/>
            <person name="Tamura T."/>
        </authorList>
    </citation>
    <scope>NUCLEOTIDE SEQUENCE [LARGE SCALE GENOMIC DNA]</scope>
    <source>
        <strain evidence="4 5">NBRC 107359</strain>
    </source>
</reference>